<dbReference type="STRING" id="42157.A0A182EIV1"/>
<reference evidence="3" key="1">
    <citation type="submission" date="2016-06" db="UniProtKB">
        <authorList>
            <consortium name="WormBaseParasite"/>
        </authorList>
    </citation>
    <scope>IDENTIFICATION</scope>
</reference>
<dbReference type="PANTHER" id="PTHR47331">
    <property type="entry name" value="PHD-TYPE DOMAIN-CONTAINING PROTEIN"/>
    <property type="match status" value="1"/>
</dbReference>
<dbReference type="InterPro" id="IPR043502">
    <property type="entry name" value="DNA/RNA_pol_sf"/>
</dbReference>
<dbReference type="OrthoDB" id="10059837at2759"/>
<evidence type="ECO:0000313" key="1">
    <source>
        <dbReference type="EMBL" id="VDK88083.1"/>
    </source>
</evidence>
<dbReference type="PANTHER" id="PTHR47331:SF1">
    <property type="entry name" value="GAG-LIKE PROTEIN"/>
    <property type="match status" value="1"/>
</dbReference>
<evidence type="ECO:0000313" key="3">
    <source>
        <dbReference type="WBParaSite" id="nOo.2.0.1.t08034-RA"/>
    </source>
</evidence>
<accession>A0A182EIV1</accession>
<protein>
    <submittedName>
        <fullName evidence="3">Reverse transcriptase domain-containing protein</fullName>
    </submittedName>
</protein>
<name>A0A182EIV1_ONCOC</name>
<dbReference type="AlphaFoldDB" id="A0A182EIV1"/>
<keyword evidence="2" id="KW-1185">Reference proteome</keyword>
<dbReference type="EMBL" id="UYRW01003148">
    <property type="protein sequence ID" value="VDK88083.1"/>
    <property type="molecule type" value="Genomic_DNA"/>
</dbReference>
<dbReference type="WBParaSite" id="nOo.2.0.1.t08034-RA">
    <property type="protein sequence ID" value="nOo.2.0.1.t08034-RA"/>
    <property type="gene ID" value="nOo.2.0.1.g08034"/>
</dbReference>
<reference evidence="1 2" key="2">
    <citation type="submission" date="2018-08" db="EMBL/GenBank/DDBJ databases">
        <authorList>
            <person name="Laetsch R D."/>
            <person name="Stevens L."/>
            <person name="Kumar S."/>
            <person name="Blaxter L. M."/>
        </authorList>
    </citation>
    <scope>NUCLEOTIDE SEQUENCE [LARGE SCALE GENOMIC DNA]</scope>
</reference>
<dbReference type="SUPFAM" id="SSF56672">
    <property type="entry name" value="DNA/RNA polymerases"/>
    <property type="match status" value="1"/>
</dbReference>
<proteinExistence type="predicted"/>
<gene>
    <name evidence="1" type="ORF">NOO_LOCUS8034</name>
</gene>
<evidence type="ECO:0000313" key="2">
    <source>
        <dbReference type="Proteomes" id="UP000271087"/>
    </source>
</evidence>
<dbReference type="Proteomes" id="UP000271087">
    <property type="component" value="Unassembled WGS sequence"/>
</dbReference>
<organism evidence="3">
    <name type="scientific">Onchocerca ochengi</name>
    <name type="common">Filarial nematode worm</name>
    <dbReference type="NCBI Taxonomy" id="42157"/>
    <lineage>
        <taxon>Eukaryota</taxon>
        <taxon>Metazoa</taxon>
        <taxon>Ecdysozoa</taxon>
        <taxon>Nematoda</taxon>
        <taxon>Chromadorea</taxon>
        <taxon>Rhabditida</taxon>
        <taxon>Spirurina</taxon>
        <taxon>Spiruromorpha</taxon>
        <taxon>Filarioidea</taxon>
        <taxon>Onchocercidae</taxon>
        <taxon>Onchocerca</taxon>
    </lineage>
</organism>
<sequence length="348" mass="41570">MIRYVIQTQTSSADDTLKHFKGIVYEQHGRYHVRWLWKDSKHKLSNNYGLCVRRLKNLITRLQHKSILHLHQETIQDQLRSGIIEQAYPKDEIGVIHYLTHHEVLIPNKATTKLRILYDASAHLKRFKRLNEALYRGPIMLPDLVGVLLRFRMMKIAIIADIEKAFLPLGLQYKERNCTRILWQNDIDKENSLKELPEYDRSTINKESFLSLKWIHDIDVIRVRLRPWLERKYLKERLYNSLCRNMIIVPSMIRLKTRIFILLIGVRAAQFVLKQLEMNENQVTLWSDKCALQWIKNYKKLLLRFVENQVEEIRKAKFVFRCTLSERNPVDIAAKGLSPNKLRDYNQW</sequence>